<reference evidence="9 10" key="1">
    <citation type="journal article" date="2016" name="Genome Announc.">
        <title>Complete Genome Sequence of Thiostrepton-Producing Streptomyces laurentii ATCC 31255.</title>
        <authorList>
            <person name="Doi K."/>
            <person name="Fujino Y."/>
            <person name="Nagayoshi Y."/>
            <person name="Ohshima T."/>
            <person name="Ogata S."/>
        </authorList>
    </citation>
    <scope>NUCLEOTIDE SEQUENCE [LARGE SCALE GENOMIC DNA]</scope>
    <source>
        <strain evidence="9 10">ATCC 31255</strain>
    </source>
</reference>
<keyword evidence="10" id="KW-1185">Reference proteome</keyword>
<organism evidence="9 10">
    <name type="scientific">Streptomyces laurentii</name>
    <dbReference type="NCBI Taxonomy" id="39478"/>
    <lineage>
        <taxon>Bacteria</taxon>
        <taxon>Bacillati</taxon>
        <taxon>Actinomycetota</taxon>
        <taxon>Actinomycetes</taxon>
        <taxon>Kitasatosporales</taxon>
        <taxon>Streptomycetaceae</taxon>
        <taxon>Streptomyces</taxon>
    </lineage>
</organism>
<evidence type="ECO:0000256" key="5">
    <source>
        <dbReference type="ARBA" id="ARBA00022777"/>
    </source>
</evidence>
<gene>
    <name evidence="9" type="ORF">SLA_5443</name>
</gene>
<keyword evidence="5 9" id="KW-0418">Kinase</keyword>
<evidence type="ECO:0000259" key="8">
    <source>
        <dbReference type="PROSITE" id="PS50906"/>
    </source>
</evidence>
<evidence type="ECO:0000313" key="10">
    <source>
        <dbReference type="Proteomes" id="UP000217676"/>
    </source>
</evidence>
<comment type="catalytic activity">
    <reaction evidence="1">
        <text>ATP + protein L-histidine = ADP + protein N-phospho-L-histidine.</text>
        <dbReference type="EC" id="2.7.13.3"/>
    </reaction>
</comment>
<accession>A0A160P5W8</accession>
<dbReference type="Proteomes" id="UP000217676">
    <property type="component" value="Chromosome"/>
</dbReference>
<dbReference type="GO" id="GO:0000160">
    <property type="term" value="P:phosphorelay signal transduction system"/>
    <property type="evidence" value="ECO:0007669"/>
    <property type="project" value="UniProtKB-KW"/>
</dbReference>
<dbReference type="InterPro" id="IPR050980">
    <property type="entry name" value="2C_sensor_his_kinase"/>
</dbReference>
<dbReference type="EMBL" id="AP017424">
    <property type="protein sequence ID" value="BAU86321.1"/>
    <property type="molecule type" value="Genomic_DNA"/>
</dbReference>
<evidence type="ECO:0000256" key="6">
    <source>
        <dbReference type="ARBA" id="ARBA00023012"/>
    </source>
</evidence>
<name>A0A160P5W8_STRLU</name>
<dbReference type="InterPro" id="IPR013587">
    <property type="entry name" value="Nitrate/nitrite_sensing"/>
</dbReference>
<proteinExistence type="predicted"/>
<keyword evidence="4" id="KW-0808">Transferase</keyword>
<evidence type="ECO:0000256" key="1">
    <source>
        <dbReference type="ARBA" id="ARBA00000085"/>
    </source>
</evidence>
<evidence type="ECO:0000256" key="2">
    <source>
        <dbReference type="ARBA" id="ARBA00012438"/>
    </source>
</evidence>
<dbReference type="PANTHER" id="PTHR44936:SF9">
    <property type="entry name" value="SENSOR PROTEIN CREC"/>
    <property type="match status" value="1"/>
</dbReference>
<feature type="domain" description="NIT" evidence="8">
    <location>
        <begin position="152"/>
        <end position="323"/>
    </location>
</feature>
<feature type="compositionally biased region" description="Basic and acidic residues" evidence="7">
    <location>
        <begin position="18"/>
        <end position="28"/>
    </location>
</feature>
<dbReference type="Pfam" id="PF08376">
    <property type="entry name" value="NIT"/>
    <property type="match status" value="1"/>
</dbReference>
<dbReference type="KEGG" id="slau:SLA_5443"/>
<keyword evidence="3" id="KW-0597">Phosphoprotein</keyword>
<feature type="region of interest" description="Disordered" evidence="7">
    <location>
        <begin position="1"/>
        <end position="92"/>
    </location>
</feature>
<evidence type="ECO:0000256" key="3">
    <source>
        <dbReference type="ARBA" id="ARBA00022553"/>
    </source>
</evidence>
<dbReference type="InterPro" id="IPR010910">
    <property type="entry name" value="Nitrate/nitrite_sensing_bac"/>
</dbReference>
<sequence length="323" mass="34137">MQGRFKRDGTGSSQARKGRGEAPAEQEPRAGTQHGSPAPHPQNPGRKGGDQQPGRKGGDGPGRPDGPDSAARGTGENAEKAPADPAELPELDAEAQVGPRIALRNWRISTRLVALLTLPVVAATSLGGIRISQSLQDMDQLEQLQLLTKLTKQATNFAEALQEERGLSAGPLANGKSAGDYQVANPRKKTDRAYKAFLDATKEIPAGDEEDSLRSIRANVSQIASQVSALGSIRTSAYEKGIAHSVTVEAYSRLIRSLLSLSQDMAQATSNPEMIKRTRALAAFSSAKEYASIQQAIIASALPRTTAARPTSSSVTASTVKPR</sequence>
<dbReference type="EC" id="2.7.13.3" evidence="2"/>
<protein>
    <recommendedName>
        <fullName evidence="2">histidine kinase</fullName>
        <ecNumber evidence="2">2.7.13.3</ecNumber>
    </recommendedName>
</protein>
<evidence type="ECO:0000313" key="9">
    <source>
        <dbReference type="EMBL" id="BAU86321.1"/>
    </source>
</evidence>
<evidence type="ECO:0000256" key="4">
    <source>
        <dbReference type="ARBA" id="ARBA00022679"/>
    </source>
</evidence>
<dbReference type="GO" id="GO:0004673">
    <property type="term" value="F:protein histidine kinase activity"/>
    <property type="evidence" value="ECO:0007669"/>
    <property type="project" value="UniProtKB-EC"/>
</dbReference>
<dbReference type="AlphaFoldDB" id="A0A160P5W8"/>
<evidence type="ECO:0000256" key="7">
    <source>
        <dbReference type="SAM" id="MobiDB-lite"/>
    </source>
</evidence>
<dbReference type="PROSITE" id="PS50906">
    <property type="entry name" value="NIT"/>
    <property type="match status" value="1"/>
</dbReference>
<keyword evidence="6" id="KW-0902">Two-component regulatory system</keyword>
<dbReference type="PANTHER" id="PTHR44936">
    <property type="entry name" value="SENSOR PROTEIN CREC"/>
    <property type="match status" value="1"/>
</dbReference>